<dbReference type="InterPro" id="IPR002545">
    <property type="entry name" value="CheW-lke_dom"/>
</dbReference>
<gene>
    <name evidence="4" type="ORF">BE21_39995</name>
</gene>
<dbReference type="AlphaFoldDB" id="A0A150TLF9"/>
<dbReference type="EC" id="2.7.13.3" evidence="2"/>
<dbReference type="PANTHER" id="PTHR43395">
    <property type="entry name" value="SENSOR HISTIDINE KINASE CHEA"/>
    <property type="match status" value="1"/>
</dbReference>
<dbReference type="PROSITE" id="PS50851">
    <property type="entry name" value="CHEW"/>
    <property type="match status" value="1"/>
</dbReference>
<dbReference type="GO" id="GO:0007165">
    <property type="term" value="P:signal transduction"/>
    <property type="evidence" value="ECO:0007669"/>
    <property type="project" value="InterPro"/>
</dbReference>
<comment type="catalytic activity">
    <reaction evidence="1">
        <text>ATP + protein L-histidine = ADP + protein N-phospho-L-histidine.</text>
        <dbReference type="EC" id="2.7.13.3"/>
    </reaction>
</comment>
<protein>
    <recommendedName>
        <fullName evidence="2">histidine kinase</fullName>
        <ecNumber evidence="2">2.7.13.3</ecNumber>
    </recommendedName>
</protein>
<sequence>MIERRGEVVPLVDLGAIFELGASSATRALVVRRNGAPFAFGVTRVLGQQEVVVRPLEDPLVKVPGVSGSTDLGDGRPTLVLDLVSLSGRLSAGQGGRAGLVRVAS</sequence>
<evidence type="ECO:0000256" key="1">
    <source>
        <dbReference type="ARBA" id="ARBA00000085"/>
    </source>
</evidence>
<feature type="domain" description="CheW-like" evidence="3">
    <location>
        <begin position="1"/>
        <end position="92"/>
    </location>
</feature>
<dbReference type="InterPro" id="IPR036061">
    <property type="entry name" value="CheW-like_dom_sf"/>
</dbReference>
<reference evidence="4 5" key="1">
    <citation type="submission" date="2014-02" db="EMBL/GenBank/DDBJ databases">
        <title>The small core and large imbalanced accessory genome model reveals a collaborative survival strategy of Sorangium cellulosum strains in nature.</title>
        <authorList>
            <person name="Han K."/>
            <person name="Peng R."/>
            <person name="Blom J."/>
            <person name="Li Y.-Z."/>
        </authorList>
    </citation>
    <scope>NUCLEOTIDE SEQUENCE [LARGE SCALE GENOMIC DNA]</scope>
    <source>
        <strain evidence="4 5">So0007-03</strain>
    </source>
</reference>
<evidence type="ECO:0000256" key="2">
    <source>
        <dbReference type="ARBA" id="ARBA00012438"/>
    </source>
</evidence>
<dbReference type="InterPro" id="IPR051315">
    <property type="entry name" value="Bact_Chemotaxis_CheA"/>
</dbReference>
<dbReference type="SUPFAM" id="SSF50341">
    <property type="entry name" value="CheW-like"/>
    <property type="match status" value="1"/>
</dbReference>
<dbReference type="PANTHER" id="PTHR43395:SF1">
    <property type="entry name" value="CHEMOTAXIS PROTEIN CHEA"/>
    <property type="match status" value="1"/>
</dbReference>
<dbReference type="Pfam" id="PF01584">
    <property type="entry name" value="CheW"/>
    <property type="match status" value="1"/>
</dbReference>
<comment type="caution">
    <text evidence="4">The sequence shown here is derived from an EMBL/GenBank/DDBJ whole genome shotgun (WGS) entry which is preliminary data.</text>
</comment>
<organism evidence="4 5">
    <name type="scientific">Sorangium cellulosum</name>
    <name type="common">Polyangium cellulosum</name>
    <dbReference type="NCBI Taxonomy" id="56"/>
    <lineage>
        <taxon>Bacteria</taxon>
        <taxon>Pseudomonadati</taxon>
        <taxon>Myxococcota</taxon>
        <taxon>Polyangia</taxon>
        <taxon>Polyangiales</taxon>
        <taxon>Polyangiaceae</taxon>
        <taxon>Sorangium</taxon>
    </lineage>
</organism>
<name>A0A150TLF9_SORCE</name>
<dbReference type="Gene3D" id="2.30.30.40">
    <property type="entry name" value="SH3 Domains"/>
    <property type="match status" value="1"/>
</dbReference>
<dbReference type="Proteomes" id="UP000075502">
    <property type="component" value="Unassembled WGS sequence"/>
</dbReference>
<evidence type="ECO:0000259" key="3">
    <source>
        <dbReference type="PROSITE" id="PS50851"/>
    </source>
</evidence>
<dbReference type="GO" id="GO:0004673">
    <property type="term" value="F:protein histidine kinase activity"/>
    <property type="evidence" value="ECO:0007669"/>
    <property type="project" value="UniProtKB-EC"/>
</dbReference>
<proteinExistence type="predicted"/>
<dbReference type="GO" id="GO:0006935">
    <property type="term" value="P:chemotaxis"/>
    <property type="evidence" value="ECO:0007669"/>
    <property type="project" value="InterPro"/>
</dbReference>
<accession>A0A150TLF9</accession>
<dbReference type="SMART" id="SM00260">
    <property type="entry name" value="CheW"/>
    <property type="match status" value="1"/>
</dbReference>
<dbReference type="EMBL" id="JEME01002004">
    <property type="protein sequence ID" value="KYG05542.1"/>
    <property type="molecule type" value="Genomic_DNA"/>
</dbReference>
<evidence type="ECO:0000313" key="5">
    <source>
        <dbReference type="Proteomes" id="UP000075502"/>
    </source>
</evidence>
<evidence type="ECO:0000313" key="4">
    <source>
        <dbReference type="EMBL" id="KYG05542.1"/>
    </source>
</evidence>